<keyword evidence="2" id="KW-1185">Reference proteome</keyword>
<organism evidence="1 2">
    <name type="scientific">Chrysosporum bergii ANA360D</name>
    <dbReference type="NCBI Taxonomy" id="617107"/>
    <lineage>
        <taxon>Bacteria</taxon>
        <taxon>Bacillati</taxon>
        <taxon>Cyanobacteriota</taxon>
        <taxon>Cyanophyceae</taxon>
        <taxon>Nostocales</taxon>
        <taxon>Nodulariaceae</taxon>
        <taxon>Chrysosporum</taxon>
    </lineage>
</organism>
<dbReference type="Proteomes" id="UP001159387">
    <property type="component" value="Unassembled WGS sequence"/>
</dbReference>
<evidence type="ECO:0000313" key="2">
    <source>
        <dbReference type="Proteomes" id="UP001159387"/>
    </source>
</evidence>
<gene>
    <name evidence="1" type="ORF">NWP17_07210</name>
</gene>
<name>A0AA43KBR2_9CYAN</name>
<reference evidence="1 2" key="1">
    <citation type="journal article" date="2023" name="J. Phycol.">
        <title>Chrysosporum ovalisporum is synonymous with the true-branching cyanobacterium Umezakia natans (Nostocales/Aphanizomenonaceae).</title>
        <authorList>
            <person name="McGregor G.B."/>
            <person name="Sendall B.C."/>
            <person name="Niiyama Y."/>
            <person name="Tuji A."/>
            <person name="Willis A."/>
        </authorList>
    </citation>
    <scope>NUCLEOTIDE SEQUENCE [LARGE SCALE GENOMIC DNA]</scope>
    <source>
        <strain evidence="1 2">ANA360D</strain>
    </source>
</reference>
<comment type="caution">
    <text evidence="1">The sequence shown here is derived from an EMBL/GenBank/DDBJ whole genome shotgun (WGS) entry which is preliminary data.</text>
</comment>
<dbReference type="RefSeq" id="WP_280654231.1">
    <property type="nucleotide sequence ID" value="NZ_JANQDH010000047.1"/>
</dbReference>
<dbReference type="InterPro" id="IPR029063">
    <property type="entry name" value="SAM-dependent_MTases_sf"/>
</dbReference>
<dbReference type="EMBL" id="JANQDH010000047">
    <property type="protein sequence ID" value="MDH6060225.1"/>
    <property type="molecule type" value="Genomic_DNA"/>
</dbReference>
<evidence type="ECO:0000313" key="1">
    <source>
        <dbReference type="EMBL" id="MDH6060225.1"/>
    </source>
</evidence>
<protein>
    <submittedName>
        <fullName evidence="1">Uncharacterized protein</fullName>
    </submittedName>
</protein>
<dbReference type="AlphaFoldDB" id="A0AA43KBR2"/>
<dbReference type="Gene3D" id="3.40.50.150">
    <property type="entry name" value="Vaccinia Virus protein VP39"/>
    <property type="match status" value="1"/>
</dbReference>
<proteinExistence type="predicted"/>
<sequence length="94" mass="11422">MNNKQKDIFFQIHQGMDREGPGDYHSTKRAFLKLIDLPSHPKILDIEKKLQDLRQHYQNDAEAFEVIDMEQSEIDLYRKYSKYYGYLFYIMQKL</sequence>
<accession>A0AA43KBR2</accession>